<dbReference type="Proteomes" id="UP000004105">
    <property type="component" value="Unassembled WGS sequence"/>
</dbReference>
<keyword evidence="8" id="KW-1185">Reference proteome</keyword>
<evidence type="ECO:0000256" key="4">
    <source>
        <dbReference type="ARBA" id="ARBA00023004"/>
    </source>
</evidence>
<dbReference type="InterPro" id="IPR007197">
    <property type="entry name" value="rSAM"/>
</dbReference>
<dbReference type="Pfam" id="PF04055">
    <property type="entry name" value="Radical_SAM"/>
    <property type="match status" value="1"/>
</dbReference>
<dbReference type="GO" id="GO:0046872">
    <property type="term" value="F:metal ion binding"/>
    <property type="evidence" value="ECO:0007669"/>
    <property type="project" value="UniProtKB-KW"/>
</dbReference>
<name>F2BFK9_9NEIS</name>
<accession>F2BFK9</accession>
<dbReference type="GO" id="GO:0003824">
    <property type="term" value="F:catalytic activity"/>
    <property type="evidence" value="ECO:0007669"/>
    <property type="project" value="InterPro"/>
</dbReference>
<feature type="domain" description="Radical SAM core" evidence="6">
    <location>
        <begin position="47"/>
        <end position="278"/>
    </location>
</feature>
<dbReference type="InterPro" id="IPR034505">
    <property type="entry name" value="Coproporphyrinogen-III_oxidase"/>
</dbReference>
<evidence type="ECO:0000256" key="2">
    <source>
        <dbReference type="ARBA" id="ARBA00022691"/>
    </source>
</evidence>
<dbReference type="EMBL" id="AFAY01000050">
    <property type="protein sequence ID" value="EGF08431.1"/>
    <property type="molecule type" value="Genomic_DNA"/>
</dbReference>
<comment type="cofactor">
    <cofactor evidence="1">
        <name>[4Fe-4S] cluster</name>
        <dbReference type="ChEBI" id="CHEBI:49883"/>
    </cofactor>
</comment>
<dbReference type="SUPFAM" id="SSF144064">
    <property type="entry name" value="Heme iron utilization protein-like"/>
    <property type="match status" value="1"/>
</dbReference>
<dbReference type="Gene3D" id="3.20.20.70">
    <property type="entry name" value="Aldolase class I"/>
    <property type="match status" value="1"/>
</dbReference>
<dbReference type="PROSITE" id="PS51918">
    <property type="entry name" value="RADICAL_SAM"/>
    <property type="match status" value="1"/>
</dbReference>
<dbReference type="CDD" id="cd16829">
    <property type="entry name" value="ChuX_HutX-like"/>
    <property type="match status" value="1"/>
</dbReference>
<evidence type="ECO:0000259" key="6">
    <source>
        <dbReference type="PROSITE" id="PS51918"/>
    </source>
</evidence>
<dbReference type="InterPro" id="IPR053733">
    <property type="entry name" value="Heme_Transport_Util_sf"/>
</dbReference>
<dbReference type="SFLD" id="SFLDG01065">
    <property type="entry name" value="anaerobic_coproporphyrinogen-I"/>
    <property type="match status" value="1"/>
</dbReference>
<dbReference type="NCBIfam" id="TIGR04108">
    <property type="entry name" value="HutX"/>
    <property type="match status" value="1"/>
</dbReference>
<dbReference type="Gene3D" id="3.40.1570.10">
    <property type="entry name" value="HemS/ChuS/ChuX like domains"/>
    <property type="match status" value="1"/>
</dbReference>
<proteinExistence type="predicted"/>
<reference evidence="7 8" key="1">
    <citation type="submission" date="2011-02" db="EMBL/GenBank/DDBJ databases">
        <authorList>
            <person name="Muzny D."/>
            <person name="Qin X."/>
            <person name="Deng J."/>
            <person name="Jiang H."/>
            <person name="Liu Y."/>
            <person name="Qu J."/>
            <person name="Song X.-Z."/>
            <person name="Zhang L."/>
            <person name="Thornton R."/>
            <person name="Coyle M."/>
            <person name="Francisco L."/>
            <person name="Jackson L."/>
            <person name="Javaid M."/>
            <person name="Korchina V."/>
            <person name="Kovar C."/>
            <person name="Mata R."/>
            <person name="Mathew T."/>
            <person name="Ngo R."/>
            <person name="Nguyen L."/>
            <person name="Nguyen N."/>
            <person name="Okwuonu G."/>
            <person name="Ongeri F."/>
            <person name="Pham C."/>
            <person name="Simmons D."/>
            <person name="Wilczek-Boney K."/>
            <person name="Hale W."/>
            <person name="Jakkamsetti A."/>
            <person name="Pham P."/>
            <person name="Ruth R."/>
            <person name="San Lucas F."/>
            <person name="Warren J."/>
            <person name="Zhang J."/>
            <person name="Zhao Z."/>
            <person name="Zhou C."/>
            <person name="Zhu D."/>
            <person name="Lee S."/>
            <person name="Bess C."/>
            <person name="Blankenburg K."/>
            <person name="Forbes L."/>
            <person name="Fu Q."/>
            <person name="Gubbala S."/>
            <person name="Hirani K."/>
            <person name="Jayaseelan J.C."/>
            <person name="Lara F."/>
            <person name="Munidasa M."/>
            <person name="Palculict T."/>
            <person name="Patil S."/>
            <person name="Pu L.-L."/>
            <person name="Saada N."/>
            <person name="Tang L."/>
            <person name="Weissenberger G."/>
            <person name="Zhu Y."/>
            <person name="Hemphill L."/>
            <person name="Shang Y."/>
            <person name="Youmans B."/>
            <person name="Ayvaz T."/>
            <person name="Ross M."/>
            <person name="Santibanez J."/>
            <person name="Aqrawi P."/>
            <person name="Gross S."/>
            <person name="Joshi V."/>
            <person name="Fowler G."/>
            <person name="Nazareth L."/>
            <person name="Reid J."/>
            <person name="Worley K."/>
            <person name="Petrosino J."/>
            <person name="Highlander S."/>
            <person name="Gibbs R."/>
        </authorList>
    </citation>
    <scope>NUCLEOTIDE SEQUENCE [LARGE SCALE GENOMIC DNA]</scope>
    <source>
        <strain evidence="7 8">ATCC BAA-1200</strain>
    </source>
</reference>
<dbReference type="GO" id="GO:0051539">
    <property type="term" value="F:4 iron, 4 sulfur cluster binding"/>
    <property type="evidence" value="ECO:0007669"/>
    <property type="project" value="TreeGrafter"/>
</dbReference>
<dbReference type="CDD" id="cd01335">
    <property type="entry name" value="Radical_SAM"/>
    <property type="match status" value="1"/>
</dbReference>
<keyword evidence="5" id="KW-0411">Iron-sulfur</keyword>
<evidence type="ECO:0000256" key="3">
    <source>
        <dbReference type="ARBA" id="ARBA00022723"/>
    </source>
</evidence>
<dbReference type="InterPro" id="IPR058240">
    <property type="entry name" value="rSAM_sf"/>
</dbReference>
<dbReference type="SMART" id="SM00729">
    <property type="entry name" value="Elp3"/>
    <property type="match status" value="1"/>
</dbReference>
<dbReference type="SUPFAM" id="SSF102114">
    <property type="entry name" value="Radical SAM enzymes"/>
    <property type="match status" value="1"/>
</dbReference>
<dbReference type="Pfam" id="PF06228">
    <property type="entry name" value="ChuX_HutX"/>
    <property type="match status" value="1"/>
</dbReference>
<dbReference type="AlphaFoldDB" id="F2BFK9"/>
<dbReference type="PANTHER" id="PTHR13932:SF9">
    <property type="entry name" value="COPROPORPHYRINOGEN III OXIDASE"/>
    <property type="match status" value="1"/>
</dbReference>
<sequence>MSRTITIRNDQAVPDAFPERQALMPIWGGLPVPAAQWQQLWRQQAESVLQEDALAYLHIPFCANHCVFCGFYRNAWKDEQSKTYTDKVIAELAQEAGIRQGGGKIRAVYFGGGTPTALLTGDLVRLIRACYQYLPLADDCEFTLEGRMSHFDPDKAQAAIDAGVTRISIGVQTFDTAIRRRLGRKHSGEEAAAYLERLGRLNTVLVADLIFGLPGQSGEIWQNDLHIAAALPLAGLDTYAFNCYPFLPINRMIEKGAFPPPAGFDTQSLQYAHAVAYLAEQGWEQISNNHFAYPGRGERNLYNRLVKSNIPCLAFGSGAGGNGGGYNYQVQSDLDSYLATPEGEKNIAYMSRHSDNKYLLGRLQHDIELGYIDSRLFAPHPRAAALLAQWAGLGLMGTPDSDGLIRLNTSGRYWSPTLTRRLMLALPATEDKEQTMNTPLSDEQKTVLRNTLAENPGQILEMLAGKHQCSFEEIINCLPEGTVHKTDGGRFVEIMQTVAAWNEAVTFIAHTPDVIAEVTGKLPDGSVARGFYNFKESEPGGIHGHIYYENCAAIYLIERPFMGKRTVSLNFINRAGGAMFKIYVGRDQNGELIERQIQAMRALFGVTA</sequence>
<dbReference type="SFLD" id="SFLDS00029">
    <property type="entry name" value="Radical_SAM"/>
    <property type="match status" value="1"/>
</dbReference>
<organism evidence="7 8">
    <name type="scientific">Neisseria bacilliformis ATCC BAA-1200</name>
    <dbReference type="NCBI Taxonomy" id="888742"/>
    <lineage>
        <taxon>Bacteria</taxon>
        <taxon>Pseudomonadati</taxon>
        <taxon>Pseudomonadota</taxon>
        <taxon>Betaproteobacteria</taxon>
        <taxon>Neisseriales</taxon>
        <taxon>Neisseriaceae</taxon>
        <taxon>Neisseria</taxon>
    </lineage>
</organism>
<dbReference type="InterPro" id="IPR010413">
    <property type="entry name" value="HutX-like"/>
</dbReference>
<protein>
    <submittedName>
        <fullName evidence="7">Oxygen-independent coproporphyrinogen III oxidase</fullName>
    </submittedName>
</protein>
<dbReference type="InterPro" id="IPR006638">
    <property type="entry name" value="Elp3/MiaA/NifB-like_rSAM"/>
</dbReference>
<dbReference type="HOGENOM" id="CLU_027579_4_0_4"/>
<dbReference type="InterPro" id="IPR013785">
    <property type="entry name" value="Aldolase_TIM"/>
</dbReference>
<comment type="caution">
    <text evidence="7">The sequence shown here is derived from an EMBL/GenBank/DDBJ whole genome shotgun (WGS) entry which is preliminary data.</text>
</comment>
<dbReference type="SFLD" id="SFLDG01082">
    <property type="entry name" value="B12-binding_domain_containing"/>
    <property type="match status" value="1"/>
</dbReference>
<gene>
    <name evidence="7" type="primary">chuW</name>
    <name evidence="7" type="ORF">HMPREF9123_2516</name>
</gene>
<dbReference type="STRING" id="267212.GCA_001063965_01852"/>
<evidence type="ECO:0000256" key="5">
    <source>
        <dbReference type="ARBA" id="ARBA00023014"/>
    </source>
</evidence>
<evidence type="ECO:0000313" key="7">
    <source>
        <dbReference type="EMBL" id="EGF08431.1"/>
    </source>
</evidence>
<dbReference type="PANTHER" id="PTHR13932">
    <property type="entry name" value="COPROPORPHYRINIGEN III OXIDASE"/>
    <property type="match status" value="1"/>
</dbReference>
<dbReference type="InterPro" id="IPR026332">
    <property type="entry name" value="HutW"/>
</dbReference>
<evidence type="ECO:0000313" key="8">
    <source>
        <dbReference type="Proteomes" id="UP000004105"/>
    </source>
</evidence>
<dbReference type="NCBIfam" id="TIGR04107">
    <property type="entry name" value="rSAM_HutW"/>
    <property type="match status" value="1"/>
</dbReference>
<dbReference type="GO" id="GO:0005737">
    <property type="term" value="C:cytoplasm"/>
    <property type="evidence" value="ECO:0007669"/>
    <property type="project" value="TreeGrafter"/>
</dbReference>
<keyword evidence="2" id="KW-0949">S-adenosyl-L-methionine</keyword>
<evidence type="ECO:0000256" key="1">
    <source>
        <dbReference type="ARBA" id="ARBA00001966"/>
    </source>
</evidence>
<dbReference type="RefSeq" id="WP_007343521.1">
    <property type="nucleotide sequence ID" value="NZ_GL878494.1"/>
</dbReference>
<dbReference type="GO" id="GO:0006779">
    <property type="term" value="P:porphyrin-containing compound biosynthetic process"/>
    <property type="evidence" value="ECO:0007669"/>
    <property type="project" value="TreeGrafter"/>
</dbReference>
<keyword evidence="3" id="KW-0479">Metal-binding</keyword>
<keyword evidence="4" id="KW-0408">Iron</keyword>
<dbReference type="OrthoDB" id="9808022at2"/>